<proteinExistence type="predicted"/>
<keyword evidence="3" id="KW-1185">Reference proteome</keyword>
<dbReference type="EMBL" id="JANUGW010000014">
    <property type="protein sequence ID" value="MCS0583565.1"/>
    <property type="molecule type" value="Genomic_DNA"/>
</dbReference>
<dbReference type="Proteomes" id="UP001204151">
    <property type="component" value="Unassembled WGS sequence"/>
</dbReference>
<name>A0ABT1ZUF2_9BURK</name>
<protein>
    <submittedName>
        <fullName evidence="2">Uncharacterized protein</fullName>
    </submittedName>
</protein>
<comment type="caution">
    <text evidence="2">The sequence shown here is derived from an EMBL/GenBank/DDBJ whole genome shotgun (WGS) entry which is preliminary data.</text>
</comment>
<reference evidence="2 3" key="1">
    <citation type="submission" date="2022-08" db="EMBL/GenBank/DDBJ databases">
        <title>Reclassification of Massilia species as members of the genera Telluria, Duganella, Pseudoduganella, Mokoshia gen. nov. and Zemynaea gen. nov. using orthogonal and non-orthogonal genome-based approaches.</title>
        <authorList>
            <person name="Bowman J.P."/>
        </authorList>
    </citation>
    <scope>NUCLEOTIDE SEQUENCE [LARGE SCALE GENOMIC DNA]</scope>
    <source>
        <strain evidence="2 3">JCM 31316</strain>
    </source>
</reference>
<sequence length="57" mass="6143">MSNKKLKEALGDALDSDKDRKPQEQVRTDAELSNVDLEGVAGGSSIPPCSSFCYEPD</sequence>
<feature type="region of interest" description="Disordered" evidence="1">
    <location>
        <begin position="1"/>
        <end position="47"/>
    </location>
</feature>
<organism evidence="2 3">
    <name type="scientific">Massilia pinisoli</name>
    <dbReference type="NCBI Taxonomy" id="1772194"/>
    <lineage>
        <taxon>Bacteria</taxon>
        <taxon>Pseudomonadati</taxon>
        <taxon>Pseudomonadota</taxon>
        <taxon>Betaproteobacteria</taxon>
        <taxon>Burkholderiales</taxon>
        <taxon>Oxalobacteraceae</taxon>
        <taxon>Telluria group</taxon>
        <taxon>Massilia</taxon>
    </lineage>
</organism>
<evidence type="ECO:0000313" key="3">
    <source>
        <dbReference type="Proteomes" id="UP001204151"/>
    </source>
</evidence>
<dbReference type="RefSeq" id="WP_258818150.1">
    <property type="nucleotide sequence ID" value="NZ_JANUGW010000014.1"/>
</dbReference>
<feature type="compositionally biased region" description="Basic and acidic residues" evidence="1">
    <location>
        <begin position="1"/>
        <end position="30"/>
    </location>
</feature>
<gene>
    <name evidence="2" type="ORF">NX784_18395</name>
</gene>
<evidence type="ECO:0000313" key="2">
    <source>
        <dbReference type="EMBL" id="MCS0583565.1"/>
    </source>
</evidence>
<evidence type="ECO:0000256" key="1">
    <source>
        <dbReference type="SAM" id="MobiDB-lite"/>
    </source>
</evidence>
<accession>A0ABT1ZUF2</accession>